<evidence type="ECO:0000256" key="3">
    <source>
        <dbReference type="ARBA" id="ARBA00022777"/>
    </source>
</evidence>
<dbReference type="Pfam" id="PF07804">
    <property type="entry name" value="HipA_C"/>
    <property type="match status" value="1"/>
</dbReference>
<keyword evidence="3" id="KW-0418">Kinase</keyword>
<name>A0ABX9MXB6_9BURK</name>
<protein>
    <recommendedName>
        <fullName evidence="8">Toxin HipA</fullName>
    </recommendedName>
</protein>
<dbReference type="Pfam" id="PF13657">
    <property type="entry name" value="Couple_hipA"/>
    <property type="match status" value="1"/>
</dbReference>
<reference evidence="6 7" key="1">
    <citation type="submission" date="2017-08" db="EMBL/GenBank/DDBJ databases">
        <title>Pusillimonas indicus sp. nov., a member of the family Alcaligenaceae isolated from surface seawater.</title>
        <authorList>
            <person name="Li J."/>
        </authorList>
    </citation>
    <scope>NUCLEOTIDE SEQUENCE [LARGE SCALE GENOMIC DNA]</scope>
    <source>
        <strain evidence="6 7">17-4A</strain>
    </source>
</reference>
<organism evidence="6 7">
    <name type="scientific">Neopusillimonas maritima</name>
    <dbReference type="NCBI Taxonomy" id="2026239"/>
    <lineage>
        <taxon>Bacteria</taxon>
        <taxon>Pseudomonadati</taxon>
        <taxon>Pseudomonadota</taxon>
        <taxon>Betaproteobacteria</taxon>
        <taxon>Burkholderiales</taxon>
        <taxon>Alcaligenaceae</taxon>
        <taxon>Neopusillimonas</taxon>
    </lineage>
</organism>
<accession>A0ABX9MXB6</accession>
<evidence type="ECO:0000313" key="7">
    <source>
        <dbReference type="Proteomes" id="UP000266483"/>
    </source>
</evidence>
<sequence length="459" mass="51553">MVGGESASSTARPGRPSQRRRLSVWMNGVRVGWWETRRGVQPSSDTFEYDSAWLHHPAFRPVSLSMPVVNGMLTQNGPHVRAYFDNLLPDNINIRRRIGQRFGVSPSDSFALLREVGRDCIGALQLLEDDDEAAMPGPPQGITLSEYALADYFDSVLSGGPLLHQDNPDDFRISLAGAQEKTALLWHKEQWMLPRGTTPTTHIIKFPLGQVGGNAALTALHSVENEWLCSRILHHFGIPVANTAIQVLGHRKVLVVERFDRDWQGNVLLRLPQEDMCQAFGLPPHMKYERDGGPGINQIARLLEQGHHAQADLATFFRAQALFYALAATDGHAKNFSVYLDRGGAYFLTPLYDVISLLPLVQSPGFPDFHLRRLKLSMAWAQGKKRHYDLFNMRLRHLTGGVDTINKWIDELNDKASIAIAKVEQDIHNHAPDMPASLFENIALTCKVRLHDLVTRYRT</sequence>
<keyword evidence="2" id="KW-0808">Transferase</keyword>
<evidence type="ECO:0000259" key="5">
    <source>
        <dbReference type="Pfam" id="PF13657"/>
    </source>
</evidence>
<dbReference type="PANTHER" id="PTHR37419">
    <property type="entry name" value="SERINE/THREONINE-PROTEIN KINASE TOXIN HIPA"/>
    <property type="match status" value="1"/>
</dbReference>
<dbReference type="RefSeq" id="WP_119441847.1">
    <property type="nucleotide sequence ID" value="NZ_CP170494.1"/>
</dbReference>
<dbReference type="InterPro" id="IPR017508">
    <property type="entry name" value="HipA_N1"/>
</dbReference>
<feature type="domain" description="HipA-like C-terminal" evidence="4">
    <location>
        <begin position="173"/>
        <end position="415"/>
    </location>
</feature>
<dbReference type="EMBL" id="NQOU01000002">
    <property type="protein sequence ID" value="RII83478.1"/>
    <property type="molecule type" value="Genomic_DNA"/>
</dbReference>
<dbReference type="Proteomes" id="UP000266483">
    <property type="component" value="Unassembled WGS sequence"/>
</dbReference>
<evidence type="ECO:0000256" key="1">
    <source>
        <dbReference type="ARBA" id="ARBA00010164"/>
    </source>
</evidence>
<evidence type="ECO:0008006" key="8">
    <source>
        <dbReference type="Google" id="ProtNLM"/>
    </source>
</evidence>
<dbReference type="PANTHER" id="PTHR37419:SF1">
    <property type="entry name" value="SERINE_THREONINE-PROTEIN KINASE TOXIN HIPA"/>
    <property type="match status" value="1"/>
</dbReference>
<comment type="similarity">
    <text evidence="1">Belongs to the HipA Ser/Thr kinase family.</text>
</comment>
<dbReference type="InterPro" id="IPR012893">
    <property type="entry name" value="HipA-like_C"/>
</dbReference>
<evidence type="ECO:0000256" key="2">
    <source>
        <dbReference type="ARBA" id="ARBA00022679"/>
    </source>
</evidence>
<keyword evidence="7" id="KW-1185">Reference proteome</keyword>
<dbReference type="NCBIfam" id="TIGR03071">
    <property type="entry name" value="couple_hipA"/>
    <property type="match status" value="1"/>
</dbReference>
<proteinExistence type="inferred from homology"/>
<gene>
    <name evidence="6" type="ORF">CJO09_07755</name>
</gene>
<dbReference type="InterPro" id="IPR052028">
    <property type="entry name" value="HipA_Ser/Thr_kinase"/>
</dbReference>
<comment type="caution">
    <text evidence="6">The sequence shown here is derived from an EMBL/GenBank/DDBJ whole genome shotgun (WGS) entry which is preliminary data.</text>
</comment>
<evidence type="ECO:0000313" key="6">
    <source>
        <dbReference type="EMBL" id="RII83478.1"/>
    </source>
</evidence>
<feature type="domain" description="HipA N-terminal subdomain 1" evidence="5">
    <location>
        <begin position="22"/>
        <end position="126"/>
    </location>
</feature>
<evidence type="ECO:0000259" key="4">
    <source>
        <dbReference type="Pfam" id="PF07804"/>
    </source>
</evidence>